<proteinExistence type="predicted"/>
<evidence type="ECO:0000256" key="1">
    <source>
        <dbReference type="SAM" id="MobiDB-lite"/>
    </source>
</evidence>
<keyword evidence="3" id="KW-1185">Reference proteome</keyword>
<name>A0AAD7SBE1_9TELE</name>
<evidence type="ECO:0000313" key="3">
    <source>
        <dbReference type="Proteomes" id="UP001221898"/>
    </source>
</evidence>
<sequence length="118" mass="13014">MLAVSSVPPTGEPEKRKIKNKEGGVEVSKQEIGQEDQAEYAKPGSSRAYSTQCCLGSCFPPQAFEMENGKFHVIHVEYFYCIALQQQFREETVDDASHCGWLEAIAAFSTSDSPYAVA</sequence>
<accession>A0AAD7SBE1</accession>
<feature type="compositionally biased region" description="Basic and acidic residues" evidence="1">
    <location>
        <begin position="12"/>
        <end position="24"/>
    </location>
</feature>
<evidence type="ECO:0000313" key="2">
    <source>
        <dbReference type="EMBL" id="KAJ8399511.1"/>
    </source>
</evidence>
<organism evidence="2 3">
    <name type="scientific">Aldrovandia affinis</name>
    <dbReference type="NCBI Taxonomy" id="143900"/>
    <lineage>
        <taxon>Eukaryota</taxon>
        <taxon>Metazoa</taxon>
        <taxon>Chordata</taxon>
        <taxon>Craniata</taxon>
        <taxon>Vertebrata</taxon>
        <taxon>Euteleostomi</taxon>
        <taxon>Actinopterygii</taxon>
        <taxon>Neopterygii</taxon>
        <taxon>Teleostei</taxon>
        <taxon>Notacanthiformes</taxon>
        <taxon>Halosauridae</taxon>
        <taxon>Aldrovandia</taxon>
    </lineage>
</organism>
<gene>
    <name evidence="2" type="ORF">AAFF_G00412230</name>
</gene>
<dbReference type="AlphaFoldDB" id="A0AAD7SBE1"/>
<dbReference type="Proteomes" id="UP001221898">
    <property type="component" value="Unassembled WGS sequence"/>
</dbReference>
<dbReference type="EMBL" id="JAINUG010000083">
    <property type="protein sequence ID" value="KAJ8399511.1"/>
    <property type="molecule type" value="Genomic_DNA"/>
</dbReference>
<reference evidence="2" key="1">
    <citation type="journal article" date="2023" name="Science">
        <title>Genome structures resolve the early diversification of teleost fishes.</title>
        <authorList>
            <person name="Parey E."/>
            <person name="Louis A."/>
            <person name="Montfort J."/>
            <person name="Bouchez O."/>
            <person name="Roques C."/>
            <person name="Iampietro C."/>
            <person name="Lluch J."/>
            <person name="Castinel A."/>
            <person name="Donnadieu C."/>
            <person name="Desvignes T."/>
            <person name="Floi Bucao C."/>
            <person name="Jouanno E."/>
            <person name="Wen M."/>
            <person name="Mejri S."/>
            <person name="Dirks R."/>
            <person name="Jansen H."/>
            <person name="Henkel C."/>
            <person name="Chen W.J."/>
            <person name="Zahm M."/>
            <person name="Cabau C."/>
            <person name="Klopp C."/>
            <person name="Thompson A.W."/>
            <person name="Robinson-Rechavi M."/>
            <person name="Braasch I."/>
            <person name="Lecointre G."/>
            <person name="Bobe J."/>
            <person name="Postlethwait J.H."/>
            <person name="Berthelot C."/>
            <person name="Roest Crollius H."/>
            <person name="Guiguen Y."/>
        </authorList>
    </citation>
    <scope>NUCLEOTIDE SEQUENCE</scope>
    <source>
        <strain evidence="2">NC1722</strain>
    </source>
</reference>
<feature type="region of interest" description="Disordered" evidence="1">
    <location>
        <begin position="1"/>
        <end position="43"/>
    </location>
</feature>
<comment type="caution">
    <text evidence="2">The sequence shown here is derived from an EMBL/GenBank/DDBJ whole genome shotgun (WGS) entry which is preliminary data.</text>
</comment>
<protein>
    <submittedName>
        <fullName evidence="2">Uncharacterized protein</fullName>
    </submittedName>
</protein>